<name>A0A8S4PKM9_OWEFU</name>
<evidence type="ECO:0000256" key="1">
    <source>
        <dbReference type="ARBA" id="ARBA00004141"/>
    </source>
</evidence>
<dbReference type="CDD" id="cd00637">
    <property type="entry name" value="7tm_classA_rhodopsin-like"/>
    <property type="match status" value="1"/>
</dbReference>
<comment type="caution">
    <text evidence="10">The sequence shown here is derived from an EMBL/GenBank/DDBJ whole genome shotgun (WGS) entry which is preliminary data.</text>
</comment>
<accession>A0A8S4PKM9</accession>
<feature type="transmembrane region" description="Helical" evidence="8">
    <location>
        <begin position="20"/>
        <end position="49"/>
    </location>
</feature>
<protein>
    <recommendedName>
        <fullName evidence="9">G-protein coupled receptors family 1 profile domain-containing protein</fullName>
    </recommendedName>
</protein>
<feature type="transmembrane region" description="Helical" evidence="8">
    <location>
        <begin position="100"/>
        <end position="118"/>
    </location>
</feature>
<dbReference type="InterPro" id="IPR017452">
    <property type="entry name" value="GPCR_Rhodpsn_7TM"/>
</dbReference>
<keyword evidence="3 8" id="KW-1133">Transmembrane helix</keyword>
<dbReference type="OrthoDB" id="6117944at2759"/>
<comment type="subcellular location">
    <subcellularLocation>
        <location evidence="1">Membrane</location>
        <topology evidence="1">Multi-pass membrane protein</topology>
    </subcellularLocation>
</comment>
<dbReference type="GO" id="GO:0016020">
    <property type="term" value="C:membrane"/>
    <property type="evidence" value="ECO:0007669"/>
    <property type="project" value="UniProtKB-SubCell"/>
</dbReference>
<feature type="transmembrane region" description="Helical" evidence="8">
    <location>
        <begin position="61"/>
        <end position="80"/>
    </location>
</feature>
<evidence type="ECO:0000256" key="5">
    <source>
        <dbReference type="ARBA" id="ARBA00023136"/>
    </source>
</evidence>
<keyword evidence="6" id="KW-0675">Receptor</keyword>
<keyword evidence="2 8" id="KW-0812">Transmembrane</keyword>
<dbReference type="Proteomes" id="UP000749559">
    <property type="component" value="Unassembled WGS sequence"/>
</dbReference>
<feature type="transmembrane region" description="Helical" evidence="8">
    <location>
        <begin position="280"/>
        <end position="300"/>
    </location>
</feature>
<dbReference type="SUPFAM" id="SSF81321">
    <property type="entry name" value="Family A G protein-coupled receptor-like"/>
    <property type="match status" value="1"/>
</dbReference>
<dbReference type="Pfam" id="PF00001">
    <property type="entry name" value="7tm_1"/>
    <property type="match status" value="1"/>
</dbReference>
<keyword evidence="7" id="KW-0807">Transducer</keyword>
<evidence type="ECO:0000256" key="7">
    <source>
        <dbReference type="ARBA" id="ARBA00023224"/>
    </source>
</evidence>
<proteinExistence type="predicted"/>
<dbReference type="AlphaFoldDB" id="A0A8S4PKM9"/>
<dbReference type="InterPro" id="IPR000276">
    <property type="entry name" value="GPCR_Rhodpsn"/>
</dbReference>
<evidence type="ECO:0000256" key="2">
    <source>
        <dbReference type="ARBA" id="ARBA00022692"/>
    </source>
</evidence>
<dbReference type="PRINTS" id="PR00237">
    <property type="entry name" value="GPCRRHODOPSN"/>
</dbReference>
<dbReference type="PROSITE" id="PS50262">
    <property type="entry name" value="G_PROTEIN_RECEP_F1_2"/>
    <property type="match status" value="1"/>
</dbReference>
<evidence type="ECO:0000313" key="11">
    <source>
        <dbReference type="Proteomes" id="UP000749559"/>
    </source>
</evidence>
<feature type="transmembrane region" description="Helical" evidence="8">
    <location>
        <begin position="139"/>
        <end position="159"/>
    </location>
</feature>
<feature type="non-terminal residue" evidence="10">
    <location>
        <position position="1"/>
    </location>
</feature>
<dbReference type="PANTHER" id="PTHR24240">
    <property type="entry name" value="OPSIN"/>
    <property type="match status" value="1"/>
</dbReference>
<feature type="transmembrane region" description="Helical" evidence="8">
    <location>
        <begin position="248"/>
        <end position="268"/>
    </location>
</feature>
<evidence type="ECO:0000256" key="8">
    <source>
        <dbReference type="SAM" id="Phobius"/>
    </source>
</evidence>
<keyword evidence="5 8" id="KW-0472">Membrane</keyword>
<organism evidence="10 11">
    <name type="scientific">Owenia fusiformis</name>
    <name type="common">Polychaete worm</name>
    <dbReference type="NCBI Taxonomy" id="6347"/>
    <lineage>
        <taxon>Eukaryota</taxon>
        <taxon>Metazoa</taxon>
        <taxon>Spiralia</taxon>
        <taxon>Lophotrochozoa</taxon>
        <taxon>Annelida</taxon>
        <taxon>Polychaeta</taxon>
        <taxon>Sedentaria</taxon>
        <taxon>Canalipalpata</taxon>
        <taxon>Sabellida</taxon>
        <taxon>Oweniida</taxon>
        <taxon>Oweniidae</taxon>
        <taxon>Owenia</taxon>
    </lineage>
</organism>
<feature type="domain" description="G-protein coupled receptors family 1 profile" evidence="9">
    <location>
        <begin position="41"/>
        <end position="297"/>
    </location>
</feature>
<evidence type="ECO:0000256" key="3">
    <source>
        <dbReference type="ARBA" id="ARBA00022989"/>
    </source>
</evidence>
<dbReference type="EMBL" id="CAIIXF020000009">
    <property type="protein sequence ID" value="CAH1794859.1"/>
    <property type="molecule type" value="Genomic_DNA"/>
</dbReference>
<reference evidence="10" key="1">
    <citation type="submission" date="2022-03" db="EMBL/GenBank/DDBJ databases">
        <authorList>
            <person name="Martin C."/>
        </authorList>
    </citation>
    <scope>NUCLEOTIDE SEQUENCE</scope>
</reference>
<evidence type="ECO:0000259" key="9">
    <source>
        <dbReference type="PROSITE" id="PS50262"/>
    </source>
</evidence>
<keyword evidence="11" id="KW-1185">Reference proteome</keyword>
<evidence type="ECO:0000313" key="10">
    <source>
        <dbReference type="EMBL" id="CAH1794859.1"/>
    </source>
</evidence>
<keyword evidence="4" id="KW-0297">G-protein coupled receptor</keyword>
<evidence type="ECO:0000256" key="4">
    <source>
        <dbReference type="ARBA" id="ARBA00023040"/>
    </source>
</evidence>
<dbReference type="InterPro" id="IPR050125">
    <property type="entry name" value="GPCR_opsins"/>
</dbReference>
<feature type="transmembrane region" description="Helical" evidence="8">
    <location>
        <begin position="189"/>
        <end position="214"/>
    </location>
</feature>
<dbReference type="GO" id="GO:0004930">
    <property type="term" value="F:G protein-coupled receptor activity"/>
    <property type="evidence" value="ECO:0007669"/>
    <property type="project" value="UniProtKB-KW"/>
</dbReference>
<gene>
    <name evidence="10" type="ORF">OFUS_LOCUS19485</name>
</gene>
<evidence type="ECO:0000256" key="6">
    <source>
        <dbReference type="ARBA" id="ARBA00023170"/>
    </source>
</evidence>
<dbReference type="Gene3D" id="1.20.1070.10">
    <property type="entry name" value="Rhodopsin 7-helix transmembrane proteins"/>
    <property type="match status" value="1"/>
</dbReference>
<sequence>ENVTVNASIGPEQSLSNEAYIGVVYIHGIGSIVLVPIGVILNIFVIIVIAKIRKLRTVPNLFMFLLSLNDFILYSIFFLISGIHRLSKATVIQFCAPFEYTYNVLYGIGIMYYCLIALNRYCLVIHNSSYKKVFNTKTTTLMIVMSWVIPICVFLEPLLNTSGGNYYDFKDDRYTCCIRSDDVASGVSLWKIVVIIAFAGPSLVMMFSYSQILYTLRCQRLKIQNEQAHAVQAGGANLRIPKIVDWKYTRIMIMIFLVFVLTNGPYLISQNVNSSPLINHILGLLVKMNGILNCLIYMTMNRRFKKAMRLMIQSEPNSSNVI</sequence>